<accession>A0A1Y3B4J4</accession>
<reference evidence="1 2" key="1">
    <citation type="submission" date="2017-03" db="EMBL/GenBank/DDBJ databases">
        <title>Genome Survey of Euroglyphus maynei.</title>
        <authorList>
            <person name="Arlian L.G."/>
            <person name="Morgan M.S."/>
            <person name="Rider S.D."/>
        </authorList>
    </citation>
    <scope>NUCLEOTIDE SEQUENCE [LARGE SCALE GENOMIC DNA]</scope>
    <source>
        <strain evidence="1">Arlian Lab</strain>
        <tissue evidence="1">Whole body</tissue>
    </source>
</reference>
<protein>
    <submittedName>
        <fullName evidence="1">Uncharacterized protein</fullName>
    </submittedName>
</protein>
<dbReference type="EMBL" id="MUJZ01040582">
    <property type="protein sequence ID" value="OTF75741.1"/>
    <property type="molecule type" value="Genomic_DNA"/>
</dbReference>
<sequence length="88" mass="10184">MDNKSDKIEEKEQFVKELMEELQSCYGSEEFGLDYALSIAKFARNSEYTFSLVTSLLSVLTDNKHRTFASKFHKLMQEQFDGLQSNST</sequence>
<organism evidence="1 2">
    <name type="scientific">Euroglyphus maynei</name>
    <name type="common">Mayne's house dust mite</name>
    <dbReference type="NCBI Taxonomy" id="6958"/>
    <lineage>
        <taxon>Eukaryota</taxon>
        <taxon>Metazoa</taxon>
        <taxon>Ecdysozoa</taxon>
        <taxon>Arthropoda</taxon>
        <taxon>Chelicerata</taxon>
        <taxon>Arachnida</taxon>
        <taxon>Acari</taxon>
        <taxon>Acariformes</taxon>
        <taxon>Sarcoptiformes</taxon>
        <taxon>Astigmata</taxon>
        <taxon>Psoroptidia</taxon>
        <taxon>Analgoidea</taxon>
        <taxon>Pyroglyphidae</taxon>
        <taxon>Pyroglyphinae</taxon>
        <taxon>Euroglyphus</taxon>
    </lineage>
</organism>
<dbReference type="AlphaFoldDB" id="A0A1Y3B4J4"/>
<keyword evidence="2" id="KW-1185">Reference proteome</keyword>
<proteinExistence type="predicted"/>
<comment type="caution">
    <text evidence="1">The sequence shown here is derived from an EMBL/GenBank/DDBJ whole genome shotgun (WGS) entry which is preliminary data.</text>
</comment>
<gene>
    <name evidence="1" type="ORF">BLA29_011583</name>
</gene>
<evidence type="ECO:0000313" key="1">
    <source>
        <dbReference type="EMBL" id="OTF75741.1"/>
    </source>
</evidence>
<evidence type="ECO:0000313" key="2">
    <source>
        <dbReference type="Proteomes" id="UP000194236"/>
    </source>
</evidence>
<name>A0A1Y3B4J4_EURMA</name>
<dbReference type="InterPro" id="IPR021900">
    <property type="entry name" value="DUF3512"/>
</dbReference>
<dbReference type="Pfam" id="PF12024">
    <property type="entry name" value="DUF3512"/>
    <property type="match status" value="1"/>
</dbReference>
<dbReference type="Proteomes" id="UP000194236">
    <property type="component" value="Unassembled WGS sequence"/>
</dbReference>